<feature type="binding site" evidence="5">
    <location>
        <position position="248"/>
    </location>
    <ligand>
        <name>pyridoxal 5'-phosphate</name>
        <dbReference type="ChEBI" id="CHEBI:597326"/>
    </ligand>
</feature>
<organism evidence="10">
    <name type="scientific">uncultured Thermomicrobiales bacterium</name>
    <dbReference type="NCBI Taxonomy" id="1645740"/>
    <lineage>
        <taxon>Bacteria</taxon>
        <taxon>Pseudomonadati</taxon>
        <taxon>Thermomicrobiota</taxon>
        <taxon>Thermomicrobia</taxon>
        <taxon>Thermomicrobiales</taxon>
        <taxon>environmental samples</taxon>
    </lineage>
</organism>
<keyword evidence="3 5" id="KW-0663">Pyridoxal phosphate</keyword>
<feature type="modified residue" description="N6-(pyridoxal phosphate)lysine" evidence="5 7">
    <location>
        <position position="66"/>
    </location>
</feature>
<feature type="domain" description="Orn/DAP/Arg decarboxylase 2 N-terminal" evidence="9">
    <location>
        <begin position="51"/>
        <end position="296"/>
    </location>
</feature>
<dbReference type="EMBL" id="CADCWL010000072">
    <property type="protein sequence ID" value="CAA9560160.1"/>
    <property type="molecule type" value="Genomic_DNA"/>
</dbReference>
<dbReference type="GO" id="GO:0030170">
    <property type="term" value="F:pyridoxal phosphate binding"/>
    <property type="evidence" value="ECO:0007669"/>
    <property type="project" value="UniProtKB-UniRule"/>
</dbReference>
<reference evidence="10" key="1">
    <citation type="submission" date="2020-02" db="EMBL/GenBank/DDBJ databases">
        <authorList>
            <person name="Meier V. D."/>
        </authorList>
    </citation>
    <scope>NUCLEOTIDE SEQUENCE</scope>
    <source>
        <strain evidence="10">AVDCRST_MAG19</strain>
    </source>
</reference>
<comment type="function">
    <text evidence="5">Specifically catalyzes the decarboxylation of meso-diaminopimelate (meso-DAP) to L-lysine.</text>
</comment>
<evidence type="ECO:0000259" key="9">
    <source>
        <dbReference type="Pfam" id="PF02784"/>
    </source>
</evidence>
<protein>
    <recommendedName>
        <fullName evidence="5 6">Diaminopimelate decarboxylase</fullName>
        <shortName evidence="5">DAP decarboxylase</shortName>
        <shortName evidence="5">DAPDC</shortName>
        <ecNumber evidence="5 6">4.1.1.20</ecNumber>
    </recommendedName>
</protein>
<comment type="pathway">
    <text evidence="5 8">Amino-acid biosynthesis; L-lysine biosynthesis via DAP pathway; L-lysine from DL-2,6-diaminopimelate: step 1/1.</text>
</comment>
<sequence>MPWSVTTQRTEQGELTIGGIAVASLADRFGTPLYVIDEEDLRGRARRIRGLFQEAYTRSRVVYAAKAYLSPTVAALLWEEGVGLDVVSGGELYVGQAGGVPPESMTFHGNNKSAAELAEAVAAGVGLIAIDNDREVDLLRRLTEGVSAPLRVLLRLNPGVDVATHAKMLTGALDSKFGVAVATGAAMATVDRIVSTPGLALVGYHAHVGSQVLDPGLVRRTIDSMLDLAASVRDRHGLVPEVLSPGGGFGVSDSADGDDASIEEWARNAADALHRGCASRGLPAPELVVEPGRAIIGPAGIAVYRVGARKEIPGARTYVSVDGGMGDNIRPSLYGARYTASIANRAPLGPLETVTIAGRFCESGDILIDEVALPRLEPEDLLAVPMAGAYCLAMASNYNLAPRPAVVGVRDGQVRLLRRRETYDDLVALDAPVPTR</sequence>
<dbReference type="InterPro" id="IPR002986">
    <property type="entry name" value="DAP_deCOOHase_LysA"/>
</dbReference>
<comment type="cofactor">
    <cofactor evidence="1 5 7 8">
        <name>pyridoxal 5'-phosphate</name>
        <dbReference type="ChEBI" id="CHEBI:597326"/>
    </cofactor>
</comment>
<feature type="binding site" evidence="5">
    <location>
        <position position="330"/>
    </location>
    <ligand>
        <name>substrate</name>
    </ligand>
</feature>
<dbReference type="PANTHER" id="PTHR43727:SF2">
    <property type="entry name" value="GROUP IV DECARBOXYLASE"/>
    <property type="match status" value="1"/>
</dbReference>
<proteinExistence type="inferred from homology"/>
<evidence type="ECO:0000313" key="10">
    <source>
        <dbReference type="EMBL" id="CAA9560160.1"/>
    </source>
</evidence>
<dbReference type="HAMAP" id="MF_02120">
    <property type="entry name" value="LysA"/>
    <property type="match status" value="1"/>
</dbReference>
<feature type="binding site" evidence="5">
    <location>
        <position position="362"/>
    </location>
    <ligand>
        <name>substrate</name>
    </ligand>
</feature>
<name>A0A6J4UYZ3_9BACT</name>
<comment type="similarity">
    <text evidence="5">Belongs to the Orn/Lys/Arg decarboxylase class-II family. LysA subfamily.</text>
</comment>
<dbReference type="SUPFAM" id="SSF50621">
    <property type="entry name" value="Alanine racemase C-terminal domain-like"/>
    <property type="match status" value="1"/>
</dbReference>
<evidence type="ECO:0000256" key="2">
    <source>
        <dbReference type="ARBA" id="ARBA00022793"/>
    </source>
</evidence>
<dbReference type="InterPro" id="IPR009006">
    <property type="entry name" value="Ala_racemase/Decarboxylase_C"/>
</dbReference>
<evidence type="ECO:0000256" key="3">
    <source>
        <dbReference type="ARBA" id="ARBA00022898"/>
    </source>
</evidence>
<gene>
    <name evidence="5" type="primary">lysA</name>
    <name evidence="10" type="ORF">AVDCRST_MAG19-1734</name>
</gene>
<dbReference type="InterPro" id="IPR022644">
    <property type="entry name" value="De-COase2_N"/>
</dbReference>
<dbReference type="UniPathway" id="UPA00034">
    <property type="reaction ID" value="UER00027"/>
</dbReference>
<dbReference type="PRINTS" id="PR01181">
    <property type="entry name" value="DAPDCRBXLASE"/>
</dbReference>
<feature type="binding site" evidence="5">
    <location>
        <position position="390"/>
    </location>
    <ligand>
        <name>pyridoxal 5'-phosphate</name>
        <dbReference type="ChEBI" id="CHEBI:597326"/>
    </ligand>
</feature>
<evidence type="ECO:0000256" key="7">
    <source>
        <dbReference type="PIRSR" id="PIRSR600183-50"/>
    </source>
</evidence>
<dbReference type="InterPro" id="IPR029066">
    <property type="entry name" value="PLP-binding_barrel"/>
</dbReference>
<comment type="catalytic activity">
    <reaction evidence="5 8">
        <text>meso-2,6-diaminopimelate + H(+) = L-lysine + CO2</text>
        <dbReference type="Rhea" id="RHEA:15101"/>
        <dbReference type="ChEBI" id="CHEBI:15378"/>
        <dbReference type="ChEBI" id="CHEBI:16526"/>
        <dbReference type="ChEBI" id="CHEBI:32551"/>
        <dbReference type="ChEBI" id="CHEBI:57791"/>
        <dbReference type="EC" id="4.1.1.20"/>
    </reaction>
</comment>
<dbReference type="CDD" id="cd06828">
    <property type="entry name" value="PLPDE_III_DapDC"/>
    <property type="match status" value="1"/>
</dbReference>
<dbReference type="FunFam" id="3.20.20.10:FF:000003">
    <property type="entry name" value="Diaminopimelate decarboxylase"/>
    <property type="match status" value="1"/>
</dbReference>
<dbReference type="Pfam" id="PF02784">
    <property type="entry name" value="Orn_Arg_deC_N"/>
    <property type="match status" value="1"/>
</dbReference>
<dbReference type="PRINTS" id="PR01179">
    <property type="entry name" value="ODADCRBXLASE"/>
</dbReference>
<dbReference type="SUPFAM" id="SSF51419">
    <property type="entry name" value="PLP-binding barrel"/>
    <property type="match status" value="1"/>
</dbReference>
<accession>A0A6J4UYZ3</accession>
<dbReference type="Gene3D" id="3.20.20.10">
    <property type="entry name" value="Alanine racemase"/>
    <property type="match status" value="1"/>
</dbReference>
<dbReference type="AlphaFoldDB" id="A0A6J4UYZ3"/>
<feature type="binding site" evidence="5">
    <location>
        <begin position="290"/>
        <end position="293"/>
    </location>
    <ligand>
        <name>pyridoxal 5'-phosphate</name>
        <dbReference type="ChEBI" id="CHEBI:597326"/>
    </ligand>
</feature>
<comment type="subunit">
    <text evidence="5">Homodimer.</text>
</comment>
<dbReference type="GO" id="GO:0009089">
    <property type="term" value="P:lysine biosynthetic process via diaminopimelate"/>
    <property type="evidence" value="ECO:0007669"/>
    <property type="project" value="UniProtKB-UniRule"/>
</dbReference>
<evidence type="ECO:0000256" key="8">
    <source>
        <dbReference type="RuleBase" id="RU003738"/>
    </source>
</evidence>
<dbReference type="Gene3D" id="2.40.37.10">
    <property type="entry name" value="Lyase, Ornithine Decarboxylase, Chain A, domain 1"/>
    <property type="match status" value="1"/>
</dbReference>
<keyword evidence="2 5" id="KW-0210">Decarboxylase</keyword>
<feature type="active site" description="Proton donor" evidence="7">
    <location>
        <position position="361"/>
    </location>
</feature>
<keyword evidence="5" id="KW-0028">Amino-acid biosynthesis</keyword>
<keyword evidence="4 5" id="KW-0456">Lyase</keyword>
<keyword evidence="5 8" id="KW-0457">Lysine biosynthesis</keyword>
<dbReference type="GO" id="GO:0008836">
    <property type="term" value="F:diaminopimelate decarboxylase activity"/>
    <property type="evidence" value="ECO:0007669"/>
    <property type="project" value="UniProtKB-UniRule"/>
</dbReference>
<dbReference type="NCBIfam" id="TIGR01048">
    <property type="entry name" value="lysA"/>
    <property type="match status" value="1"/>
</dbReference>
<feature type="binding site" evidence="5">
    <location>
        <position position="390"/>
    </location>
    <ligand>
        <name>substrate</name>
    </ligand>
</feature>
<evidence type="ECO:0000256" key="6">
    <source>
        <dbReference type="NCBIfam" id="TIGR01048"/>
    </source>
</evidence>
<dbReference type="InterPro" id="IPR000183">
    <property type="entry name" value="Orn/DAP/Arg_de-COase"/>
</dbReference>
<dbReference type="PANTHER" id="PTHR43727">
    <property type="entry name" value="DIAMINOPIMELATE DECARBOXYLASE"/>
    <property type="match status" value="1"/>
</dbReference>
<evidence type="ECO:0000256" key="1">
    <source>
        <dbReference type="ARBA" id="ARBA00001933"/>
    </source>
</evidence>
<feature type="binding site" evidence="5">
    <location>
        <position position="334"/>
    </location>
    <ligand>
        <name>substrate</name>
    </ligand>
</feature>
<dbReference type="EC" id="4.1.1.20" evidence="5 6"/>
<evidence type="ECO:0000256" key="4">
    <source>
        <dbReference type="ARBA" id="ARBA00023239"/>
    </source>
</evidence>
<feature type="binding site" evidence="5">
    <location>
        <position position="293"/>
    </location>
    <ligand>
        <name>substrate</name>
    </ligand>
</feature>
<evidence type="ECO:0000256" key="5">
    <source>
        <dbReference type="HAMAP-Rule" id="MF_02120"/>
    </source>
</evidence>